<name>M6UQ18_9LEPT</name>
<protein>
    <submittedName>
        <fullName evidence="1">Uncharacterized protein</fullName>
    </submittedName>
</protein>
<gene>
    <name evidence="1" type="ORF">LEP1GSC187_2178</name>
</gene>
<comment type="caution">
    <text evidence="1">The sequence shown here is derived from an EMBL/GenBank/DDBJ whole genome shotgun (WGS) entry which is preliminary data.</text>
</comment>
<dbReference type="Proteomes" id="UP000012160">
    <property type="component" value="Unassembled WGS sequence"/>
</dbReference>
<proteinExistence type="predicted"/>
<evidence type="ECO:0000313" key="1">
    <source>
        <dbReference type="EMBL" id="EMO46680.1"/>
    </source>
</evidence>
<dbReference type="EMBL" id="AHOQ02000016">
    <property type="protein sequence ID" value="EMO46680.1"/>
    <property type="molecule type" value="Genomic_DNA"/>
</dbReference>
<reference evidence="1 2" key="1">
    <citation type="submission" date="2013-01" db="EMBL/GenBank/DDBJ databases">
        <authorList>
            <person name="Harkins D.M."/>
            <person name="Durkin A.S."/>
            <person name="Brinkac L.M."/>
            <person name="Haft D.H."/>
            <person name="Selengut J.D."/>
            <person name="Sanka R."/>
            <person name="DePew J."/>
            <person name="Purushe J."/>
            <person name="Matthias M.A."/>
            <person name="Vinetz J.M."/>
            <person name="Sutton G.G."/>
            <person name="Nierman W.C."/>
            <person name="Fouts D.E."/>
        </authorList>
    </citation>
    <scope>NUCLEOTIDE SEQUENCE [LARGE SCALE GENOMIC DNA]</scope>
    <source>
        <strain evidence="1 2">ZUN179</strain>
    </source>
</reference>
<sequence length="56" mass="6381">MLISISSKAKEDAKTNGQDVLFRRDNFLICRKPDGSETEIKSLRPRVSLPAEYDLK</sequence>
<dbReference type="AlphaFoldDB" id="M6UQ18"/>
<evidence type="ECO:0000313" key="2">
    <source>
        <dbReference type="Proteomes" id="UP000012160"/>
    </source>
</evidence>
<accession>M6UQ18</accession>
<organism evidence="1 2">
    <name type="scientific">Leptospira santarosai str. ZUN179</name>
    <dbReference type="NCBI Taxonomy" id="1049985"/>
    <lineage>
        <taxon>Bacteria</taxon>
        <taxon>Pseudomonadati</taxon>
        <taxon>Spirochaetota</taxon>
        <taxon>Spirochaetia</taxon>
        <taxon>Leptospirales</taxon>
        <taxon>Leptospiraceae</taxon>
        <taxon>Leptospira</taxon>
    </lineage>
</organism>